<protein>
    <submittedName>
        <fullName evidence="1">Uncharacterized protein</fullName>
    </submittedName>
</protein>
<dbReference type="EMBL" id="ML994257">
    <property type="protein sequence ID" value="KAF2197258.1"/>
    <property type="molecule type" value="Genomic_DNA"/>
</dbReference>
<reference evidence="1" key="1">
    <citation type="journal article" date="2020" name="Stud. Mycol.">
        <title>101 Dothideomycetes genomes: a test case for predicting lifestyles and emergence of pathogens.</title>
        <authorList>
            <person name="Haridas S."/>
            <person name="Albert R."/>
            <person name="Binder M."/>
            <person name="Bloem J."/>
            <person name="Labutti K."/>
            <person name="Salamov A."/>
            <person name="Andreopoulos B."/>
            <person name="Baker S."/>
            <person name="Barry K."/>
            <person name="Bills G."/>
            <person name="Bluhm B."/>
            <person name="Cannon C."/>
            <person name="Castanera R."/>
            <person name="Culley D."/>
            <person name="Daum C."/>
            <person name="Ezra D."/>
            <person name="Gonzalez J."/>
            <person name="Henrissat B."/>
            <person name="Kuo A."/>
            <person name="Liang C."/>
            <person name="Lipzen A."/>
            <person name="Lutzoni F."/>
            <person name="Magnuson J."/>
            <person name="Mondo S."/>
            <person name="Nolan M."/>
            <person name="Ohm R."/>
            <person name="Pangilinan J."/>
            <person name="Park H.-J."/>
            <person name="Ramirez L."/>
            <person name="Alfaro M."/>
            <person name="Sun H."/>
            <person name="Tritt A."/>
            <person name="Yoshinaga Y."/>
            <person name="Zwiers L.-H."/>
            <person name="Turgeon B."/>
            <person name="Goodwin S."/>
            <person name="Spatafora J."/>
            <person name="Crous P."/>
            <person name="Grigoriev I."/>
        </authorList>
    </citation>
    <scope>NUCLEOTIDE SEQUENCE</scope>
    <source>
        <strain evidence="1">ATCC 74209</strain>
    </source>
</reference>
<sequence>MARQLSRIEQGFGHTYDCKLCGGKVEQDNVKSYQAIRTLPKQKSLEHEIPNLENTRTGLIRIGTFSSSRVHSIGKLPGLYLVHRRCAQMIRHAAGCTKPRVSLLTLISILSPTAPVDSSNFKPLSNLDGDLFATIFDPCPTIITQQIGNDVSFRKLLHNLPPELLSLILPSCQAEHALAITVGLPEVYFNQVIRDDIARQRITVGIQATRLLHDQSHDEVYAEKNVKLSANMTAVFVSLGGEIYLQDIRERSSCGKPSKHYKDFSLDTGPQLLALQVDHLGIRNIAFGLGKDKKPQWLRDENRLVNIFVDRAATGSFASIRIVSDPIKIRMIDIAVPDRSNHPHPRPLMPYHRGIWVPYSVQTTRKPYLQVEGYFEPSYVEFSTCKSVYLSYRYYGGICGIFNESGEGREEVPLGNRREMRTVRLIGLYSHAIPGGELSFIQIRTDDGSFLPLLPDVSPYEVIDKQEHIKVKGVWWGATSYQFYFNVVY</sequence>
<evidence type="ECO:0000313" key="2">
    <source>
        <dbReference type="Proteomes" id="UP000799536"/>
    </source>
</evidence>
<dbReference type="Proteomes" id="UP000799536">
    <property type="component" value="Unassembled WGS sequence"/>
</dbReference>
<accession>A0A9P4MRR7</accession>
<keyword evidence="2" id="KW-1185">Reference proteome</keyword>
<gene>
    <name evidence="1" type="ORF">GQ43DRAFT_215843</name>
</gene>
<dbReference type="AlphaFoldDB" id="A0A9P4MRR7"/>
<organism evidence="1 2">
    <name type="scientific">Delitschia confertaspora ATCC 74209</name>
    <dbReference type="NCBI Taxonomy" id="1513339"/>
    <lineage>
        <taxon>Eukaryota</taxon>
        <taxon>Fungi</taxon>
        <taxon>Dikarya</taxon>
        <taxon>Ascomycota</taxon>
        <taxon>Pezizomycotina</taxon>
        <taxon>Dothideomycetes</taxon>
        <taxon>Pleosporomycetidae</taxon>
        <taxon>Pleosporales</taxon>
        <taxon>Delitschiaceae</taxon>
        <taxon>Delitschia</taxon>
    </lineage>
</organism>
<comment type="caution">
    <text evidence="1">The sequence shown here is derived from an EMBL/GenBank/DDBJ whole genome shotgun (WGS) entry which is preliminary data.</text>
</comment>
<proteinExistence type="predicted"/>
<name>A0A9P4MRR7_9PLEO</name>
<dbReference type="OrthoDB" id="3939776at2759"/>
<evidence type="ECO:0000313" key="1">
    <source>
        <dbReference type="EMBL" id="KAF2197258.1"/>
    </source>
</evidence>